<organism evidence="1 2">
    <name type="scientific">Spiribacter salinus</name>
    <dbReference type="NCBI Taxonomy" id="1335746"/>
    <lineage>
        <taxon>Bacteria</taxon>
        <taxon>Pseudomonadati</taxon>
        <taxon>Pseudomonadota</taxon>
        <taxon>Gammaproteobacteria</taxon>
        <taxon>Chromatiales</taxon>
        <taxon>Ectothiorhodospiraceae</taxon>
        <taxon>Spiribacter</taxon>
    </lineage>
</organism>
<dbReference type="PANTHER" id="PTHR43881">
    <property type="entry name" value="GAMMA-GLUTAMYLTRANSPEPTIDASE (AFU_ORTHOLOGUE AFUA_4G13580)"/>
    <property type="match status" value="1"/>
</dbReference>
<feature type="non-terminal residue" evidence="1">
    <location>
        <position position="369"/>
    </location>
</feature>
<dbReference type="Proteomes" id="UP000315400">
    <property type="component" value="Unassembled WGS sequence"/>
</dbReference>
<gene>
    <name evidence="1" type="ORF">FKY71_18215</name>
</gene>
<dbReference type="Pfam" id="PF01019">
    <property type="entry name" value="G_glu_transpept"/>
    <property type="match status" value="1"/>
</dbReference>
<dbReference type="AlphaFoldDB" id="A0A540V9L7"/>
<sequence>MTITSKVVSKGGVICTPHRQASEAGLAILDAGGTAIDAALTASAALCAAFPHMTGLGGDAMWLLSDGRKVDAILGLGQAGQRLPDAGGITKRGPSSAATTAGALRSWSLAQSLSRKRWGSRLDWPDLLASAINLAGRGAEVSGSQVFWQRQRSDLIAGAPDLQRISYDETGQFRKEGSTLCQPELAETLRQLAKGGVDDFYDGDVANALAKGFESLGNGLTIDDLRQTRAELVKPIKIRYRQGSLFNMPPPSQGVYTLRALHALDRVQIGAMENGGADYYHYLVEAIKLQLKNRNQELCDPVFSNVDLGAHLSAAQADEDFVQIDPAHASVWREPAHPADTVWFAATDRHGRTACVIQSLFHDFGSGCF</sequence>
<reference evidence="1 2" key="1">
    <citation type="submission" date="2019-06" db="EMBL/GenBank/DDBJ databases">
        <title>Metagenome assembled Genome of Spiribacter salinus SL48-SHIP from the microbial mat of Salt Lake 48 (Novosibirsk region, Russia).</title>
        <authorList>
            <person name="Shipova A."/>
            <person name="Rozanov A.S."/>
            <person name="Bryanskaya A.V."/>
            <person name="Peltek S.E."/>
        </authorList>
    </citation>
    <scope>NUCLEOTIDE SEQUENCE [LARGE SCALE GENOMIC DNA]</scope>
    <source>
        <strain evidence="1">SL48-SHIP-2</strain>
    </source>
</reference>
<accession>A0A540V9L7</accession>
<evidence type="ECO:0000313" key="1">
    <source>
        <dbReference type="EMBL" id="TQE93449.1"/>
    </source>
</evidence>
<protein>
    <submittedName>
        <fullName evidence="1">Gamma-glutamyltransferase</fullName>
    </submittedName>
</protein>
<evidence type="ECO:0000313" key="2">
    <source>
        <dbReference type="Proteomes" id="UP000315400"/>
    </source>
</evidence>
<dbReference type="InterPro" id="IPR043138">
    <property type="entry name" value="GGT_lsub"/>
</dbReference>
<dbReference type="Gene3D" id="1.10.246.130">
    <property type="match status" value="1"/>
</dbReference>
<proteinExistence type="predicted"/>
<dbReference type="PANTHER" id="PTHR43881:SF5">
    <property type="entry name" value="GAMMA-GLUTAMYLTRANSPEPTIDASE"/>
    <property type="match status" value="1"/>
</dbReference>
<dbReference type="InterPro" id="IPR052896">
    <property type="entry name" value="GGT-like_enzyme"/>
</dbReference>
<dbReference type="GO" id="GO:0016740">
    <property type="term" value="F:transferase activity"/>
    <property type="evidence" value="ECO:0007669"/>
    <property type="project" value="UniProtKB-KW"/>
</dbReference>
<name>A0A540V9L7_9GAMM</name>
<keyword evidence="1" id="KW-0808">Transferase</keyword>
<dbReference type="EMBL" id="VIFK01000471">
    <property type="protein sequence ID" value="TQE93449.1"/>
    <property type="molecule type" value="Genomic_DNA"/>
</dbReference>
<dbReference type="PRINTS" id="PR01210">
    <property type="entry name" value="GGTRANSPTASE"/>
</dbReference>
<dbReference type="InterPro" id="IPR029055">
    <property type="entry name" value="Ntn_hydrolases_N"/>
</dbReference>
<comment type="caution">
    <text evidence="1">The sequence shown here is derived from an EMBL/GenBank/DDBJ whole genome shotgun (WGS) entry which is preliminary data.</text>
</comment>
<dbReference type="SUPFAM" id="SSF56235">
    <property type="entry name" value="N-terminal nucleophile aminohydrolases (Ntn hydrolases)"/>
    <property type="match status" value="1"/>
</dbReference>